<dbReference type="PANTHER" id="PTHR43767:SF1">
    <property type="entry name" value="NONRIBOSOMAL PEPTIDE SYNTHASE PES1 (EUROFUNG)-RELATED"/>
    <property type="match status" value="1"/>
</dbReference>
<evidence type="ECO:0000256" key="1">
    <source>
        <dbReference type="ARBA" id="ARBA00006432"/>
    </source>
</evidence>
<feature type="domain" description="AMP-binding enzyme C-terminal" evidence="4">
    <location>
        <begin position="419"/>
        <end position="494"/>
    </location>
</feature>
<dbReference type="Pfam" id="PF00501">
    <property type="entry name" value="AMP-binding"/>
    <property type="match status" value="1"/>
</dbReference>
<dbReference type="Gene3D" id="3.30.300.30">
    <property type="match status" value="1"/>
</dbReference>
<dbReference type="InterPro" id="IPR050237">
    <property type="entry name" value="ATP-dep_AMP-bd_enzyme"/>
</dbReference>
<protein>
    <submittedName>
        <fullName evidence="5">Long-chain-fatty-acid--CoA ligase</fullName>
        <ecNumber evidence="5">6.2.1.3</ecNumber>
    </submittedName>
</protein>
<dbReference type="FunFam" id="3.30.300.30:FF:000008">
    <property type="entry name" value="2,3-dihydroxybenzoate-AMP ligase"/>
    <property type="match status" value="1"/>
</dbReference>
<reference evidence="5" key="1">
    <citation type="submission" date="2016-02" db="EMBL/GenBank/DDBJ databases">
        <title>Draft Genome Sequence of Sporotomaculum syntrophicum Strain FB, a Syntrophic Benzoate Degrader.</title>
        <authorList>
            <person name="Nobu M.K."/>
            <person name="Narihiro T."/>
            <person name="Qiu Y.-L."/>
            <person name="Ohashi A."/>
            <person name="Liu W.-T."/>
            <person name="Yuji S."/>
        </authorList>
    </citation>
    <scope>NUCLEOTIDE SEQUENCE</scope>
    <source>
        <strain evidence="5">FB</strain>
    </source>
</reference>
<keyword evidence="2 5" id="KW-0436">Ligase</keyword>
<evidence type="ECO:0000259" key="4">
    <source>
        <dbReference type="Pfam" id="PF13193"/>
    </source>
</evidence>
<dbReference type="PANTHER" id="PTHR43767">
    <property type="entry name" value="LONG-CHAIN-FATTY-ACID--COA LIGASE"/>
    <property type="match status" value="1"/>
</dbReference>
<dbReference type="Gene3D" id="3.40.50.12780">
    <property type="entry name" value="N-terminal domain of ligase-like"/>
    <property type="match status" value="1"/>
</dbReference>
<gene>
    <name evidence="5" type="primary">lcfB_2</name>
    <name evidence="5" type="ORF">SPSYN_02049</name>
</gene>
<evidence type="ECO:0000259" key="3">
    <source>
        <dbReference type="Pfam" id="PF00501"/>
    </source>
</evidence>
<proteinExistence type="inferred from homology"/>
<dbReference type="RefSeq" id="WP_161822371.1">
    <property type="nucleotide sequence ID" value="NZ_LSRS01000004.1"/>
</dbReference>
<dbReference type="OrthoDB" id="9778383at2"/>
<keyword evidence="6" id="KW-1185">Reference proteome</keyword>
<organism evidence="5 6">
    <name type="scientific">Sporotomaculum syntrophicum</name>
    <dbReference type="NCBI Taxonomy" id="182264"/>
    <lineage>
        <taxon>Bacteria</taxon>
        <taxon>Bacillati</taxon>
        <taxon>Bacillota</taxon>
        <taxon>Clostridia</taxon>
        <taxon>Eubacteriales</taxon>
        <taxon>Desulfallaceae</taxon>
        <taxon>Sporotomaculum</taxon>
    </lineage>
</organism>
<dbReference type="InterPro" id="IPR042099">
    <property type="entry name" value="ANL_N_sf"/>
</dbReference>
<dbReference type="InterPro" id="IPR045851">
    <property type="entry name" value="AMP-bd_C_sf"/>
</dbReference>
<dbReference type="EMBL" id="LSRS01000004">
    <property type="protein sequence ID" value="KAF1084879.1"/>
    <property type="molecule type" value="Genomic_DNA"/>
</dbReference>
<accession>A0A9D2WP61</accession>
<dbReference type="EC" id="6.2.1.3" evidence="5"/>
<name>A0A9D2WP61_9FIRM</name>
<evidence type="ECO:0000256" key="2">
    <source>
        <dbReference type="ARBA" id="ARBA00022598"/>
    </source>
</evidence>
<dbReference type="GO" id="GO:0004467">
    <property type="term" value="F:long-chain fatty acid-CoA ligase activity"/>
    <property type="evidence" value="ECO:0007669"/>
    <property type="project" value="UniProtKB-EC"/>
</dbReference>
<sequence length="511" mass="57172">MNLSARLTEIAHHFPGQEAIVFNNQRLTYAQLDILINQLASGLTKLGIKTGDRVMLVMRNCPEFIISCYAIMRMNGIVVPISPQYTINEMSLIIKDCLPKAIITCPEKQEVLYKISQSFTIPAGIITNSSKPAQESIKTYEQICDKSTVTFPETEHNPEDVTEIMYISELTGKPKGVMLTNNNLFSNALTFSQVCSLCPVDRALLTAPAYYAGSQTCVMNGTIITGGTLIIQEGWKGAEELLRNIDQEKITFLFGPPTMYSLLLKYPALEKFNFSSLRLALCGSASMPPGLYESVLSRLNIHLTDGYGLTETSPIVTVNFIEQSGKIGSIGKPLPDVEVKLFDYKDREVPQGQVGEIAVKGPNVMKGYFNREEETRLALRNGWFYTGDLAYADQDGYLYVVNRKKDLIIRGGVHINPHEVEEVLYDHPGVFEAAVMGVPDAEKGEEILAYIMLRKDYALSAADIKTFCRDKLGRDKIPRYIRFINNMPKTSSGKLMRKEMKNWLTKQEPPV</sequence>
<comment type="similarity">
    <text evidence="1">Belongs to the ATP-dependent AMP-binding enzyme family.</text>
</comment>
<evidence type="ECO:0000313" key="5">
    <source>
        <dbReference type="EMBL" id="KAF1084879.1"/>
    </source>
</evidence>
<dbReference type="Pfam" id="PF13193">
    <property type="entry name" value="AMP-binding_C"/>
    <property type="match status" value="1"/>
</dbReference>
<dbReference type="InterPro" id="IPR000873">
    <property type="entry name" value="AMP-dep_synth/lig_dom"/>
</dbReference>
<evidence type="ECO:0000313" key="6">
    <source>
        <dbReference type="Proteomes" id="UP000798488"/>
    </source>
</evidence>
<dbReference type="AlphaFoldDB" id="A0A9D2WP61"/>
<comment type="caution">
    <text evidence="5">The sequence shown here is derived from an EMBL/GenBank/DDBJ whole genome shotgun (WGS) entry which is preliminary data.</text>
</comment>
<dbReference type="SUPFAM" id="SSF56801">
    <property type="entry name" value="Acetyl-CoA synthetase-like"/>
    <property type="match status" value="1"/>
</dbReference>
<dbReference type="InterPro" id="IPR025110">
    <property type="entry name" value="AMP-bd_C"/>
</dbReference>
<dbReference type="Proteomes" id="UP000798488">
    <property type="component" value="Unassembled WGS sequence"/>
</dbReference>
<feature type="domain" description="AMP-dependent synthetase/ligase" evidence="3">
    <location>
        <begin position="9"/>
        <end position="369"/>
    </location>
</feature>